<proteinExistence type="predicted"/>
<evidence type="ECO:0000313" key="2">
    <source>
        <dbReference type="EMBL" id="MBE4908341.1"/>
    </source>
</evidence>
<reference evidence="2 3" key="1">
    <citation type="submission" date="2020-10" db="EMBL/GenBank/DDBJ databases">
        <title>Bacillus sp. HD4P25, an endophyte from a halophyte.</title>
        <authorList>
            <person name="Sun J.-Q."/>
        </authorList>
    </citation>
    <scope>NUCLEOTIDE SEQUENCE [LARGE SCALE GENOMIC DNA]</scope>
    <source>
        <strain evidence="2 3">YIM 93174</strain>
    </source>
</reference>
<comment type="caution">
    <text evidence="2">The sequence shown here is derived from an EMBL/GenBank/DDBJ whole genome shotgun (WGS) entry which is preliminary data.</text>
</comment>
<feature type="transmembrane region" description="Helical" evidence="1">
    <location>
        <begin position="6"/>
        <end position="24"/>
    </location>
</feature>
<evidence type="ECO:0000313" key="3">
    <source>
        <dbReference type="Proteomes" id="UP001516662"/>
    </source>
</evidence>
<name>A0ABR9QIU9_9BACI</name>
<dbReference type="Proteomes" id="UP001516662">
    <property type="component" value="Unassembled WGS sequence"/>
</dbReference>
<accession>A0ABR9QIU9</accession>
<dbReference type="EMBL" id="JADCLJ010000019">
    <property type="protein sequence ID" value="MBE4908341.1"/>
    <property type="molecule type" value="Genomic_DNA"/>
</dbReference>
<keyword evidence="3" id="KW-1185">Reference proteome</keyword>
<dbReference type="RefSeq" id="WP_193535923.1">
    <property type="nucleotide sequence ID" value="NZ_JADCLJ010000019.1"/>
</dbReference>
<organism evidence="2 3">
    <name type="scientific">Litchfieldia luteola</name>
    <dbReference type="NCBI Taxonomy" id="682179"/>
    <lineage>
        <taxon>Bacteria</taxon>
        <taxon>Bacillati</taxon>
        <taxon>Bacillota</taxon>
        <taxon>Bacilli</taxon>
        <taxon>Bacillales</taxon>
        <taxon>Bacillaceae</taxon>
        <taxon>Litchfieldia</taxon>
    </lineage>
</organism>
<keyword evidence="1" id="KW-0812">Transmembrane</keyword>
<feature type="transmembrane region" description="Helical" evidence="1">
    <location>
        <begin position="165"/>
        <end position="184"/>
    </location>
</feature>
<keyword evidence="1" id="KW-0472">Membrane</keyword>
<gene>
    <name evidence="2" type="ORF">IMZ08_09760</name>
</gene>
<protein>
    <submittedName>
        <fullName evidence="2">Uncharacterized protein</fullName>
    </submittedName>
</protein>
<evidence type="ECO:0000256" key="1">
    <source>
        <dbReference type="SAM" id="Phobius"/>
    </source>
</evidence>
<feature type="transmembrane region" description="Helical" evidence="1">
    <location>
        <begin position="196"/>
        <end position="213"/>
    </location>
</feature>
<sequence length="1277" mass="149342">MSSLYVILGFIIAGTILLNLLFLLNVKKEFRYKQSALPLLALVTSFVFIFIDGWVLSKLQQTIFQQFTGSFTYHIILLNITFLILFLFIKCSWRVVVGLQQLAADRPGDKVTIFSKVGNVFLLVIPVEVLNKWKRKLRDQQSVSIFYTKKRGKIFLKNEWSNFSIYFRMASIIPIAFFLGLVIANEFSYDLLLYLPYYPILSLVVIMEIAWFLDGKRLPYTVGSIDGKDAIATKLTTFENLFEEYSELWKEQVIIKGRMNENQYSHKRVDHFSYETISNKPEIQLMVNAICDDLKKDKIVINESYTKVLTNLLEEKDVLIEDPLYEDFSPYFFPALYHLLSKNKKMIVLAHSRQSASESVEWLRKGLTKVSGIKYLWKISTFHDALEQNTNPDLLVVSPDTLNEKSFLHYLNQFEKTKSLETVILLQAERIIPNYSMILHTFNLNVLELIKKKPQYIIFSDWFEGLEHTIRNVFYCEPIDILTTSPHSQKMYYIIWKTEGEQWYQQKILPKLSHRKIENEVVLAIPALRAGINPVDFLNQSKTHIHEGIQDILDSKPLLYSKGLPLETIDHFEQLVNVHDGKLSMDTSNFTFLLVRDRNYNLINTLKQWNSTASTASFVHVVSEPYLLREYLAEQFDFFVDNHRMISQLAPRISDTQWSVAYFLLERLCHTFLDEKLIVRYLSDANIRGFSSTIEGIDFLLKKIFGKQVDYWSNLESKETVKFDRQKKDFIKVIQYRLPFSLREQILPKWYRFIEVRHNGKAIGEVFEGHIYQQYLPGQLHSFNGEPYRIRKIDMESGYVEVSFESIYDQEYYLPVNHYSVTSMKNEGNTSFKKIAFAQLEMSMHMYQANISITTGGYHEISHPGSLKSYKYHSFTESKEEIVRSYENGSLLLVKIRSRQEKSLKHEQIAFTLSILLNELFVTLFPTSHQFLKACTTFNIANDDNKDILFKQIVSMQSTFEMNDSIDDESIRIYIIEDSPIHLGLLEAIRENWEHIFNILNDYLFWFIYESDKEQSYLKFGYESISTELLLEDCLSILDNLLTKKKLREIRAEYYNTTVENELVPITTREEFCVFCGKVFPAAQFIELDDGRERCYTCNLTAIDKVTEVEPLYKQVRELFKENYKVDLRYDIELRVLNTETIHNMSGIPYIKQPGNPRITGKAILEFNEKMIVIIENGSPKTITLATLAHELTHIWQYDNLNVEDLSIEELEGFATWVEINLLESLGELPYADLLGRNIEVRDDEYGKGYKLILERLEEHPIASTPFELFVGEAVYE</sequence>
<feature type="transmembrane region" description="Helical" evidence="1">
    <location>
        <begin position="71"/>
        <end position="89"/>
    </location>
</feature>
<keyword evidence="1" id="KW-1133">Transmembrane helix</keyword>
<feature type="transmembrane region" description="Helical" evidence="1">
    <location>
        <begin position="36"/>
        <end position="56"/>
    </location>
</feature>